<dbReference type="GO" id="GO:0000287">
    <property type="term" value="F:magnesium ion binding"/>
    <property type="evidence" value="ECO:0007669"/>
    <property type="project" value="InterPro"/>
</dbReference>
<reference evidence="21" key="1">
    <citation type="submission" date="2022-10" db="EMBL/GenBank/DDBJ databases">
        <title>Tapping the CABI collections for fungal endophytes: first genome assemblies for Collariella, Neodidymelliopsis, Ascochyta clinopodiicola, Didymella pomorum, Didymosphaeria variabile, Neocosmospora piperis and Neocucurbitaria cava.</title>
        <authorList>
            <person name="Hill R."/>
        </authorList>
    </citation>
    <scope>NUCLEOTIDE SEQUENCE</scope>
    <source>
        <strain evidence="21">IMI 355082</strain>
    </source>
</reference>
<feature type="compositionally biased region" description="Basic and acidic residues" evidence="17">
    <location>
        <begin position="34"/>
        <end position="43"/>
    </location>
</feature>
<keyword evidence="9" id="KW-0677">Repeat</keyword>
<dbReference type="SMART" id="SM00044">
    <property type="entry name" value="CYCc"/>
    <property type="match status" value="1"/>
</dbReference>
<dbReference type="SUPFAM" id="SSF52058">
    <property type="entry name" value="L domain-like"/>
    <property type="match status" value="3"/>
</dbReference>
<feature type="region of interest" description="Disordered" evidence="17">
    <location>
        <begin position="196"/>
        <end position="379"/>
    </location>
</feature>
<evidence type="ECO:0000256" key="12">
    <source>
        <dbReference type="ARBA" id="ARBA00022842"/>
    </source>
</evidence>
<feature type="compositionally biased region" description="Polar residues" evidence="17">
    <location>
        <begin position="480"/>
        <end position="499"/>
    </location>
</feature>
<keyword evidence="7" id="KW-0433">Leucine-rich repeat</keyword>
<keyword evidence="13" id="KW-0115">cAMP biosynthesis</keyword>
<dbReference type="InterPro" id="IPR001611">
    <property type="entry name" value="Leu-rich_rpt"/>
</dbReference>
<dbReference type="Gene3D" id="3.60.40.10">
    <property type="entry name" value="PPM-type phosphatase domain"/>
    <property type="match status" value="1"/>
</dbReference>
<dbReference type="GO" id="GO:0004016">
    <property type="term" value="F:adenylate cyclase activity"/>
    <property type="evidence" value="ECO:0007669"/>
    <property type="project" value="UniProtKB-EC"/>
</dbReference>
<dbReference type="PROSITE" id="PS51746">
    <property type="entry name" value="PPM_2"/>
    <property type="match status" value="1"/>
</dbReference>
<evidence type="ECO:0000256" key="13">
    <source>
        <dbReference type="ARBA" id="ARBA00022998"/>
    </source>
</evidence>
<feature type="compositionally biased region" description="Basic and acidic residues" evidence="17">
    <location>
        <begin position="355"/>
        <end position="365"/>
    </location>
</feature>
<dbReference type="InterPro" id="IPR029787">
    <property type="entry name" value="Nucleotide_cyclase"/>
</dbReference>
<dbReference type="InterPro" id="IPR001054">
    <property type="entry name" value="A/G_cyclase"/>
</dbReference>
<feature type="compositionally biased region" description="Low complexity" evidence="17">
    <location>
        <begin position="426"/>
        <end position="436"/>
    </location>
</feature>
<dbReference type="CDD" id="cd07302">
    <property type="entry name" value="CHD"/>
    <property type="match status" value="1"/>
</dbReference>
<dbReference type="SMART" id="SM00789">
    <property type="entry name" value="Ad_cyc_g-alpha"/>
    <property type="match status" value="1"/>
</dbReference>
<feature type="compositionally biased region" description="Low complexity" evidence="17">
    <location>
        <begin position="287"/>
        <end position="302"/>
    </location>
</feature>
<dbReference type="Pfam" id="PF23010">
    <property type="entry name" value="RA_3"/>
    <property type="match status" value="1"/>
</dbReference>
<feature type="compositionally biased region" description="Low complexity" evidence="17">
    <location>
        <begin position="207"/>
        <end position="235"/>
    </location>
</feature>
<dbReference type="FunFam" id="3.80.10.10:FF:000305">
    <property type="entry name" value="Adenylate cyclase AcyA"/>
    <property type="match status" value="1"/>
</dbReference>
<dbReference type="InterPro" id="IPR001932">
    <property type="entry name" value="PPM-type_phosphatase-like_dom"/>
</dbReference>
<feature type="domain" description="Guanylate cyclase" evidence="18">
    <location>
        <begin position="1867"/>
        <end position="2004"/>
    </location>
</feature>
<keyword evidence="10" id="KW-0547">Nucleotide-binding</keyword>
<evidence type="ECO:0000259" key="18">
    <source>
        <dbReference type="PROSITE" id="PS50125"/>
    </source>
</evidence>
<dbReference type="GO" id="GO:0035556">
    <property type="term" value="P:intracellular signal transduction"/>
    <property type="evidence" value="ECO:0007669"/>
    <property type="project" value="InterPro"/>
</dbReference>
<evidence type="ECO:0000313" key="21">
    <source>
        <dbReference type="EMBL" id="KAJ4394593.1"/>
    </source>
</evidence>
<feature type="compositionally biased region" description="Low complexity" evidence="17">
    <location>
        <begin position="1236"/>
        <end position="1248"/>
    </location>
</feature>
<evidence type="ECO:0000259" key="19">
    <source>
        <dbReference type="PROSITE" id="PS50200"/>
    </source>
</evidence>
<keyword evidence="11" id="KW-0067">ATP-binding</keyword>
<evidence type="ECO:0000256" key="11">
    <source>
        <dbReference type="ARBA" id="ARBA00022840"/>
    </source>
</evidence>
<comment type="function">
    <text evidence="3">Plays essential roles in regulation of cellular metabolism by catalyzing the synthesis of a second messenger, cAMP.</text>
</comment>
<evidence type="ECO:0000256" key="8">
    <source>
        <dbReference type="ARBA" id="ARBA00022723"/>
    </source>
</evidence>
<dbReference type="Gene3D" id="3.30.70.1230">
    <property type="entry name" value="Nucleotide cyclase"/>
    <property type="match status" value="1"/>
</dbReference>
<dbReference type="Pfam" id="PF23598">
    <property type="entry name" value="LRR_14"/>
    <property type="match status" value="1"/>
</dbReference>
<dbReference type="SUPFAM" id="SSF55073">
    <property type="entry name" value="Nucleotide cyclase"/>
    <property type="match status" value="1"/>
</dbReference>
<feature type="compositionally biased region" description="Polar residues" evidence="17">
    <location>
        <begin position="1"/>
        <end position="10"/>
    </location>
</feature>
<evidence type="ECO:0000256" key="14">
    <source>
        <dbReference type="ARBA" id="ARBA00023239"/>
    </source>
</evidence>
<evidence type="ECO:0000259" key="20">
    <source>
        <dbReference type="PROSITE" id="PS51746"/>
    </source>
</evidence>
<feature type="compositionally biased region" description="Polar residues" evidence="17">
    <location>
        <begin position="1252"/>
        <end position="1262"/>
    </location>
</feature>
<evidence type="ECO:0000256" key="1">
    <source>
        <dbReference type="ARBA" id="ARBA00001593"/>
    </source>
</evidence>
<dbReference type="InterPro" id="IPR000159">
    <property type="entry name" value="RA_dom"/>
</dbReference>
<feature type="compositionally biased region" description="Basic residues" evidence="17">
    <location>
        <begin position="75"/>
        <end position="88"/>
    </location>
</feature>
<proteinExistence type="inferred from homology"/>
<sequence>MTRNEPNSRISSATSASTDSTASDITVKPLPALPRDKAHDKDNAANASIRPRSSSRGSRRAPPPSKLKTDDHSHGHGHHAHGHGHSFKSAKGIKDPESHAHSQISPTSNRPNLTTGGSFLASLSPNFFSNSTSNLHAATPTFATAQREHRMSDFANYRRDLAVLDPAGSRAPQIQHNPPSTAASFMQQVAPWMTGGGAGAAAGGTLPGSSNGTNGSNQSNSPGSTSGNGTVVTTTFYNDDSDNLSSASQMSPGFRSASVSALMRPTQNPSGSDSPDAALFNDERRPSVASITTTASSQASKSSGHRGGLRKLQGFFGEEYPGRDSSETSLPPSYAGKESRSHSYSHTPRPHRDRNHSNATDHTRDASPASSRPRTPVPAPEVVPFLYQEAEDIARYGEAPVRGVLAGPDRERYNTENGTQIPPKTSSSSRSGQSVSHGQGLSHRHNKSNDDARILRPSISREDSTQGSNMHQVKAPVNTLYATRSRAQSPTPSGTSSLGMKNGALDGPVSPSYSAPHQKKGLFNRLRGKKEKEDAGPLNKKLSASTQSLGTHPPPKPSRQEFTKDDGPLPYGLQWAPAPGAAPGSQTPTDPQRVRPDTARQATFNNKFPFSKKGRTNKNFDDPDEAIGPTERSNDKGTYFKLDTDLEDMSGIVTRHAPLTPMVPGGLNTNPIEVEKAPVVQPARNGVNGVWNAPDSWAVRRTDQEGTAQTLEMEDIGSPPQPSEKLTPYCIRVFRSDGTFATLQMALDSSVQDLISQIIKKSYVTESLDNYHIVLRKHDLVRVLNHAERPLYIQKRLLQQVGYEEQDRIEDLGREDNSYICRFLFLSAKESDFHASTHDLGFGRMQKFNHIDLSGRNLVTIPISLYSKAGEIISLNLSRNLSLDLPRDFIHSCINLRDIKYNNNEARKLPLSFSRANKLTYLDVSNNRLEQLEHAELSGLTGLLKLNLANNRLKHLPPYFGAYRALRTLNISSNFLEKFPSFLCELESLVDLDVSFNLIMHFPDNIGALKSLERLVITNNRLAGALPDSFKQLTSLRELDVKYNAISAIDVISELPKLEIMTADHNAISQFTGSFERLRTLKINANPITKFGITAPVPTLKLLNLSHAQLASIDDTFHNLLNLERLVLDKNYFVSLPAQIGNLRRLEHFSIANNSLGELPAELGCLTELRVLDVRSNNLRKLPMDLWWANKLETLNASTNILDSFPKPSSRPPQPPPDLTTPGPSTGLKPGSTNGLSPSPSSDDLLPDGTRRPSQASSSTLLSVGPSPVPAGPDRKSSVVSVYGKGGRKTSVLSRSTTSQSSATMIPPIPGSRKDSGLSSRLVNTFAGSLKNLLLADNQLDDECFDNVQLLGELRVLNLSYNELSDMPQRSIKHWPQLVELYLSGNDLTTLPADDLEEYNSLQVIHINSNKFTNLPADISKAKKLAVLDCGSNYLKYNISNVPYDWNWNLNPNLRFLNLSGNRRLEIKQTAFGAANANREQYTDFNRLQNLRVLGLMDVTLIQPSIPDQSEDRRIRTSGSLAGFLPYGMADTLGRNEHLSTIDLVVPRFNTSDTETLLGLFDGQALSSGGSKIAKYLHENFGHIFTMELKSLKTRLKETPVDALRRAFLALNKDLVTIAIQHAEERPVTAHRGSATPVVLSKEDLNSGAVATVAYLQGQELYVANVGDVQAIVIQSDSTCKTLTHKHDPAEPSERSRIRDAGGWVSRNGRLNDLLEVSRAFGYADLMPSVQAAPYVTHLTIKEQHEVIVLATRELWEYVTPSLVTDVVKAERADLMRAAQKLRDLAMAYGATGKIMVMMISVADLKKRNERSRLHRGQSMSLVPSGLPDDLMPREVRKNRKALKTDALDPNLRRIGGEVPAPTGMIAIVFTDIKNSTNLWETYPAAMRSAIKLHNDVMRRQLRHKGGYEVKTEGDAFMVSFPTATSALLWCFAVQTQLLEVDWPQEMLNSVNCQSLYDKDTNLIFRGLSVRMGTHWGEPLCEVDPITHRMDYYGPIVNKASRVSACADGGQITVSSDFISEIQRCLETYQDTGAPVEDSFDEDPFAQAVRKELRQLSSQGFEVKEMGEKKLKGLENPEVVYSLYPHSLAGRIDQHLFHEKQAQGEVTKPAALTATGELTFDPEVIWALWRVSLRLEMLCSTLEENSGRGLQPPETELLERMKQKGGEVTERFLVNFMEHQVSRIETCISTLAMRHLVAGSGPIDKLDDLRAPMTDVLESLAEQLAELQMYKARYGELDHRGEVEDVSDSETM</sequence>
<dbReference type="PROSITE" id="PS51450">
    <property type="entry name" value="LRR"/>
    <property type="match status" value="2"/>
</dbReference>
<evidence type="ECO:0000256" key="2">
    <source>
        <dbReference type="ARBA" id="ARBA00001946"/>
    </source>
</evidence>
<comment type="catalytic activity">
    <reaction evidence="1">
        <text>ATP = 3',5'-cyclic AMP + diphosphate</text>
        <dbReference type="Rhea" id="RHEA:15389"/>
        <dbReference type="ChEBI" id="CHEBI:30616"/>
        <dbReference type="ChEBI" id="CHEBI:33019"/>
        <dbReference type="ChEBI" id="CHEBI:58165"/>
        <dbReference type="EC" id="4.6.1.1"/>
    </reaction>
</comment>
<evidence type="ECO:0000256" key="16">
    <source>
        <dbReference type="ARBA" id="ARBA00032637"/>
    </source>
</evidence>
<dbReference type="SMART" id="SM00364">
    <property type="entry name" value="LRR_BAC"/>
    <property type="match status" value="12"/>
</dbReference>
<feature type="domain" description="PPM-type phosphatase" evidence="20">
    <location>
        <begin position="1526"/>
        <end position="1802"/>
    </location>
</feature>
<dbReference type="Pfam" id="PF08509">
    <property type="entry name" value="Ad_cyc_g-alpha"/>
    <property type="match status" value="1"/>
</dbReference>
<evidence type="ECO:0000256" key="15">
    <source>
        <dbReference type="ARBA" id="ARBA00032597"/>
    </source>
</evidence>
<feature type="compositionally biased region" description="Polar residues" evidence="17">
    <location>
        <begin position="415"/>
        <end position="425"/>
    </location>
</feature>
<feature type="compositionally biased region" description="Pro residues" evidence="17">
    <location>
        <begin position="1209"/>
        <end position="1219"/>
    </location>
</feature>
<evidence type="ECO:0000256" key="17">
    <source>
        <dbReference type="SAM" id="MobiDB-lite"/>
    </source>
</evidence>
<feature type="region of interest" description="Disordered" evidence="17">
    <location>
        <begin position="405"/>
        <end position="454"/>
    </location>
</feature>
<dbReference type="Gene3D" id="3.80.10.10">
    <property type="entry name" value="Ribonuclease Inhibitor"/>
    <property type="match status" value="3"/>
</dbReference>
<evidence type="ECO:0000256" key="7">
    <source>
        <dbReference type="ARBA" id="ARBA00022614"/>
    </source>
</evidence>
<dbReference type="GO" id="GO:0005524">
    <property type="term" value="F:ATP binding"/>
    <property type="evidence" value="ECO:0007669"/>
    <property type="project" value="UniProtKB-KW"/>
</dbReference>
<protein>
    <recommendedName>
        <fullName evidence="6">Adenylate cyclase</fullName>
        <ecNumber evidence="5">4.6.1.1</ecNumber>
    </recommendedName>
    <alternativeName>
        <fullName evidence="15">ATP pyrophosphate-lyase</fullName>
    </alternativeName>
    <alternativeName>
        <fullName evidence="16">Adenylyl cyclase</fullName>
    </alternativeName>
</protein>
<feature type="compositionally biased region" description="Low complexity" evidence="17">
    <location>
        <begin position="1290"/>
        <end position="1304"/>
    </location>
</feature>
<feature type="compositionally biased region" description="Low complexity" evidence="17">
    <location>
        <begin position="44"/>
        <end position="56"/>
    </location>
</feature>
<dbReference type="Pfam" id="PF00481">
    <property type="entry name" value="PP2C"/>
    <property type="match status" value="1"/>
</dbReference>
<comment type="similarity">
    <text evidence="4">Belongs to the adenylyl cyclase class-3 family.</text>
</comment>
<name>A0A9W8YZW7_9PEZI</name>
<dbReference type="InterPro" id="IPR032675">
    <property type="entry name" value="LRR_dom_sf"/>
</dbReference>
<accession>A0A9W8YZW7</accession>
<evidence type="ECO:0000256" key="5">
    <source>
        <dbReference type="ARBA" id="ARBA00012201"/>
    </source>
</evidence>
<evidence type="ECO:0000256" key="4">
    <source>
        <dbReference type="ARBA" id="ARBA00005381"/>
    </source>
</evidence>
<feature type="region of interest" description="Disordered" evidence="17">
    <location>
        <begin position="480"/>
        <end position="638"/>
    </location>
</feature>
<keyword evidence="12" id="KW-0460">Magnesium</keyword>
<dbReference type="SMART" id="SM00314">
    <property type="entry name" value="RA"/>
    <property type="match status" value="1"/>
</dbReference>
<dbReference type="PROSITE" id="PS50125">
    <property type="entry name" value="GUANYLATE_CYCLASE_2"/>
    <property type="match status" value="1"/>
</dbReference>
<dbReference type="EMBL" id="JAPEVB010000002">
    <property type="protein sequence ID" value="KAJ4394593.1"/>
    <property type="molecule type" value="Genomic_DNA"/>
</dbReference>
<keyword evidence="8" id="KW-0479">Metal-binding</keyword>
<dbReference type="Proteomes" id="UP001140453">
    <property type="component" value="Unassembled WGS sequence"/>
</dbReference>
<evidence type="ECO:0000256" key="10">
    <source>
        <dbReference type="ARBA" id="ARBA00022741"/>
    </source>
</evidence>
<dbReference type="GO" id="GO:0005737">
    <property type="term" value="C:cytoplasm"/>
    <property type="evidence" value="ECO:0007669"/>
    <property type="project" value="TreeGrafter"/>
</dbReference>
<feature type="region of interest" description="Disordered" evidence="17">
    <location>
        <begin position="1203"/>
        <end position="1316"/>
    </location>
</feature>
<dbReference type="GO" id="GO:0006171">
    <property type="term" value="P:cAMP biosynthetic process"/>
    <property type="evidence" value="ECO:0007669"/>
    <property type="project" value="UniProtKB-KW"/>
</dbReference>
<comment type="cofactor">
    <cofactor evidence="2">
        <name>Mg(2+)</name>
        <dbReference type="ChEBI" id="CHEBI:18420"/>
    </cofactor>
</comment>
<dbReference type="Pfam" id="PF00211">
    <property type="entry name" value="Guanylate_cyc"/>
    <property type="match status" value="1"/>
</dbReference>
<dbReference type="InterPro" id="IPR050216">
    <property type="entry name" value="LRR_domain-containing"/>
</dbReference>
<dbReference type="Pfam" id="PF13855">
    <property type="entry name" value="LRR_8"/>
    <property type="match status" value="1"/>
</dbReference>
<dbReference type="SMART" id="SM00369">
    <property type="entry name" value="LRR_TYP"/>
    <property type="match status" value="13"/>
</dbReference>
<feature type="compositionally biased region" description="Basic residues" evidence="17">
    <location>
        <begin position="517"/>
        <end position="529"/>
    </location>
</feature>
<dbReference type="InterPro" id="IPR055071">
    <property type="entry name" value="RA_PHLPP-like"/>
</dbReference>
<dbReference type="OrthoDB" id="2021138at2759"/>
<evidence type="ECO:0000313" key="22">
    <source>
        <dbReference type="Proteomes" id="UP001140453"/>
    </source>
</evidence>
<feature type="region of interest" description="Disordered" evidence="17">
    <location>
        <begin position="1"/>
        <end position="117"/>
    </location>
</feature>
<organism evidence="21 22">
    <name type="scientific">Gnomoniopsis smithogilvyi</name>
    <dbReference type="NCBI Taxonomy" id="1191159"/>
    <lineage>
        <taxon>Eukaryota</taxon>
        <taxon>Fungi</taxon>
        <taxon>Dikarya</taxon>
        <taxon>Ascomycota</taxon>
        <taxon>Pezizomycotina</taxon>
        <taxon>Sordariomycetes</taxon>
        <taxon>Sordariomycetidae</taxon>
        <taxon>Diaporthales</taxon>
        <taxon>Gnomoniaceae</taxon>
        <taxon>Gnomoniopsis</taxon>
    </lineage>
</organism>
<dbReference type="InterPro" id="IPR036457">
    <property type="entry name" value="PPM-type-like_dom_sf"/>
</dbReference>
<dbReference type="FunFam" id="3.60.40.10:FF:000055">
    <property type="entry name" value="Adenylate cyclase AcyA"/>
    <property type="match status" value="1"/>
</dbReference>
<feature type="compositionally biased region" description="Basic and acidic residues" evidence="17">
    <location>
        <begin position="558"/>
        <end position="567"/>
    </location>
</feature>
<evidence type="ECO:0000256" key="9">
    <source>
        <dbReference type="ARBA" id="ARBA00022737"/>
    </source>
</evidence>
<dbReference type="FunFam" id="3.80.10.10:FF:000220">
    <property type="entry name" value="Adenylate cyclase AcyA"/>
    <property type="match status" value="1"/>
</dbReference>
<feature type="compositionally biased region" description="Gly residues" evidence="17">
    <location>
        <begin position="196"/>
        <end position="206"/>
    </location>
</feature>
<gene>
    <name evidence="21" type="ORF">N0V93_003812</name>
</gene>
<keyword evidence="22" id="KW-1185">Reference proteome</keyword>
<dbReference type="CDD" id="cd00143">
    <property type="entry name" value="PP2Cc"/>
    <property type="match status" value="1"/>
</dbReference>
<dbReference type="InterPro" id="IPR055414">
    <property type="entry name" value="LRR_R13L4/SHOC2-like"/>
</dbReference>
<dbReference type="PROSITE" id="PS50200">
    <property type="entry name" value="RA"/>
    <property type="match status" value="1"/>
</dbReference>
<feature type="domain" description="Ras-associating" evidence="19">
    <location>
        <begin position="727"/>
        <end position="818"/>
    </location>
</feature>
<keyword evidence="14" id="KW-0456">Lyase</keyword>
<dbReference type="FunFam" id="3.80.10.10:FF:000408">
    <property type="entry name" value="Adenylate cyclase"/>
    <property type="match status" value="1"/>
</dbReference>
<feature type="compositionally biased region" description="Low complexity" evidence="17">
    <location>
        <begin position="11"/>
        <end position="24"/>
    </location>
</feature>
<evidence type="ECO:0000256" key="6">
    <source>
        <dbReference type="ARBA" id="ARBA00021420"/>
    </source>
</evidence>
<feature type="compositionally biased region" description="Polar residues" evidence="17">
    <location>
        <begin position="101"/>
        <end position="117"/>
    </location>
</feature>
<dbReference type="EC" id="4.6.1.1" evidence="5"/>
<dbReference type="PANTHER" id="PTHR48051:SF1">
    <property type="entry name" value="RAS SUPPRESSOR PROTEIN 1"/>
    <property type="match status" value="1"/>
</dbReference>
<dbReference type="PANTHER" id="PTHR48051">
    <property type="match status" value="1"/>
</dbReference>
<dbReference type="CDD" id="cd17214">
    <property type="entry name" value="RA_CYR1_like"/>
    <property type="match status" value="1"/>
</dbReference>
<comment type="caution">
    <text evidence="21">The sequence shown here is derived from an EMBL/GenBank/DDBJ whole genome shotgun (WGS) entry which is preliminary data.</text>
</comment>
<evidence type="ECO:0000256" key="3">
    <source>
        <dbReference type="ARBA" id="ARBA00003896"/>
    </source>
</evidence>
<dbReference type="InterPro" id="IPR013716">
    <property type="entry name" value="Adenylate_cyclase_G-a-bd"/>
</dbReference>
<dbReference type="InterPro" id="IPR003591">
    <property type="entry name" value="Leu-rich_rpt_typical-subtyp"/>
</dbReference>
<dbReference type="SMART" id="SM00332">
    <property type="entry name" value="PP2Cc"/>
    <property type="match status" value="1"/>
</dbReference>
<dbReference type="SUPFAM" id="SSF81606">
    <property type="entry name" value="PP2C-like"/>
    <property type="match status" value="1"/>
</dbReference>